<keyword evidence="4" id="KW-0238">DNA-binding</keyword>
<dbReference type="SUPFAM" id="SSF88946">
    <property type="entry name" value="Sigma2 domain of RNA polymerase sigma factors"/>
    <property type="match status" value="1"/>
</dbReference>
<proteinExistence type="inferred from homology"/>
<dbReference type="Proteomes" id="UP000292564">
    <property type="component" value="Unassembled WGS sequence"/>
</dbReference>
<evidence type="ECO:0000256" key="4">
    <source>
        <dbReference type="ARBA" id="ARBA00023125"/>
    </source>
</evidence>
<dbReference type="InterPro" id="IPR013325">
    <property type="entry name" value="RNA_pol_sigma_r2"/>
</dbReference>
<dbReference type="InterPro" id="IPR036388">
    <property type="entry name" value="WH-like_DNA-bd_sf"/>
</dbReference>
<keyword evidence="2" id="KW-0805">Transcription regulation</keyword>
<dbReference type="EMBL" id="SHKY01000001">
    <property type="protein sequence ID" value="RZU52792.1"/>
    <property type="molecule type" value="Genomic_DNA"/>
</dbReference>
<reference evidence="8 9" key="1">
    <citation type="submission" date="2019-02" db="EMBL/GenBank/DDBJ databases">
        <title>Sequencing the genomes of 1000 actinobacteria strains.</title>
        <authorList>
            <person name="Klenk H.-P."/>
        </authorList>
    </citation>
    <scope>NUCLEOTIDE SEQUENCE [LARGE SCALE GENOMIC DNA]</scope>
    <source>
        <strain evidence="8 9">DSM 45162</strain>
    </source>
</reference>
<dbReference type="AlphaFoldDB" id="A0A4Q7ZP17"/>
<comment type="similarity">
    <text evidence="1">Belongs to the sigma-70 factor family. ECF subfamily.</text>
</comment>
<evidence type="ECO:0000256" key="5">
    <source>
        <dbReference type="ARBA" id="ARBA00023163"/>
    </source>
</evidence>
<name>A0A4Q7ZP17_9ACTN</name>
<evidence type="ECO:0000256" key="1">
    <source>
        <dbReference type="ARBA" id="ARBA00010641"/>
    </source>
</evidence>
<dbReference type="Pfam" id="PF04542">
    <property type="entry name" value="Sigma70_r2"/>
    <property type="match status" value="1"/>
</dbReference>
<dbReference type="Gene3D" id="1.10.10.10">
    <property type="entry name" value="Winged helix-like DNA-binding domain superfamily/Winged helix DNA-binding domain"/>
    <property type="match status" value="1"/>
</dbReference>
<evidence type="ECO:0000313" key="8">
    <source>
        <dbReference type="EMBL" id="RZU52792.1"/>
    </source>
</evidence>
<evidence type="ECO:0000256" key="2">
    <source>
        <dbReference type="ARBA" id="ARBA00023015"/>
    </source>
</evidence>
<dbReference type="PANTHER" id="PTHR43133:SF8">
    <property type="entry name" value="RNA POLYMERASE SIGMA FACTOR HI_1459-RELATED"/>
    <property type="match status" value="1"/>
</dbReference>
<feature type="domain" description="RNA polymerase sigma-70 region 2" evidence="6">
    <location>
        <begin position="35"/>
        <end position="98"/>
    </location>
</feature>
<dbReference type="PANTHER" id="PTHR43133">
    <property type="entry name" value="RNA POLYMERASE ECF-TYPE SIGMA FACTO"/>
    <property type="match status" value="1"/>
</dbReference>
<keyword evidence="9" id="KW-1185">Reference proteome</keyword>
<evidence type="ECO:0000259" key="6">
    <source>
        <dbReference type="Pfam" id="PF04542"/>
    </source>
</evidence>
<dbReference type="InterPro" id="IPR013324">
    <property type="entry name" value="RNA_pol_sigma_r3/r4-like"/>
</dbReference>
<comment type="caution">
    <text evidence="8">The sequence shown here is derived from an EMBL/GenBank/DDBJ whole genome shotgun (WGS) entry which is preliminary data.</text>
</comment>
<dbReference type="RefSeq" id="WP_242625030.1">
    <property type="nucleotide sequence ID" value="NZ_SHKY01000001.1"/>
</dbReference>
<dbReference type="Pfam" id="PF08281">
    <property type="entry name" value="Sigma70_r4_2"/>
    <property type="match status" value="1"/>
</dbReference>
<protein>
    <submittedName>
        <fullName evidence="8">RNA polymerase sigma-70 factor (ECF subfamily)</fullName>
    </submittedName>
</protein>
<feature type="domain" description="RNA polymerase sigma factor 70 region 4 type 2" evidence="7">
    <location>
        <begin position="137"/>
        <end position="186"/>
    </location>
</feature>
<organism evidence="8 9">
    <name type="scientific">Krasilnikovia cinnamomea</name>
    <dbReference type="NCBI Taxonomy" id="349313"/>
    <lineage>
        <taxon>Bacteria</taxon>
        <taxon>Bacillati</taxon>
        <taxon>Actinomycetota</taxon>
        <taxon>Actinomycetes</taxon>
        <taxon>Micromonosporales</taxon>
        <taxon>Micromonosporaceae</taxon>
        <taxon>Krasilnikovia</taxon>
    </lineage>
</organism>
<dbReference type="SUPFAM" id="SSF88659">
    <property type="entry name" value="Sigma3 and sigma4 domains of RNA polymerase sigma factors"/>
    <property type="match status" value="1"/>
</dbReference>
<accession>A0A4Q7ZP17</accession>
<evidence type="ECO:0000256" key="3">
    <source>
        <dbReference type="ARBA" id="ARBA00023082"/>
    </source>
</evidence>
<dbReference type="InterPro" id="IPR014284">
    <property type="entry name" value="RNA_pol_sigma-70_dom"/>
</dbReference>
<dbReference type="InterPro" id="IPR007627">
    <property type="entry name" value="RNA_pol_sigma70_r2"/>
</dbReference>
<dbReference type="GO" id="GO:0003677">
    <property type="term" value="F:DNA binding"/>
    <property type="evidence" value="ECO:0007669"/>
    <property type="project" value="UniProtKB-KW"/>
</dbReference>
<keyword evidence="5" id="KW-0804">Transcription</keyword>
<evidence type="ECO:0000313" key="9">
    <source>
        <dbReference type="Proteomes" id="UP000292564"/>
    </source>
</evidence>
<keyword evidence="3" id="KW-0731">Sigma factor</keyword>
<gene>
    <name evidence="8" type="ORF">EV385_4676</name>
</gene>
<sequence>MSVHTTMLADDVGARPDDAAVIRASLGNGECFSLLYDRYADQLFRYAARRLGPENADDVVSETFLAAFRRRHRYDLNYLDARPWLFGILTKLIAGRRRAELARYRALSRADATEPVDDGLASRVAEHVSAAAARTGLVRALTGLAPGDRDVLLLVAWNDFTYQEVADALGIKLGTVRSRLHRARERVRKALGDTNPIDFDEEK</sequence>
<dbReference type="GO" id="GO:0016987">
    <property type="term" value="F:sigma factor activity"/>
    <property type="evidence" value="ECO:0007669"/>
    <property type="project" value="UniProtKB-KW"/>
</dbReference>
<dbReference type="CDD" id="cd06171">
    <property type="entry name" value="Sigma70_r4"/>
    <property type="match status" value="1"/>
</dbReference>
<dbReference type="NCBIfam" id="TIGR02937">
    <property type="entry name" value="sigma70-ECF"/>
    <property type="match status" value="1"/>
</dbReference>
<dbReference type="InterPro" id="IPR039425">
    <property type="entry name" value="RNA_pol_sigma-70-like"/>
</dbReference>
<dbReference type="Gene3D" id="1.10.1740.10">
    <property type="match status" value="1"/>
</dbReference>
<evidence type="ECO:0000259" key="7">
    <source>
        <dbReference type="Pfam" id="PF08281"/>
    </source>
</evidence>
<dbReference type="InterPro" id="IPR013249">
    <property type="entry name" value="RNA_pol_sigma70_r4_t2"/>
</dbReference>
<dbReference type="GO" id="GO:0006352">
    <property type="term" value="P:DNA-templated transcription initiation"/>
    <property type="evidence" value="ECO:0007669"/>
    <property type="project" value="InterPro"/>
</dbReference>